<dbReference type="InterPro" id="IPR043429">
    <property type="entry name" value="ArtM/GltK/GlnP/TcyL/YhdX-like"/>
</dbReference>
<dbReference type="PANTHER" id="PTHR30614:SF10">
    <property type="entry name" value="ARGININE ABC TRANSPORTER PERMEASE PROTEIN ARTM"/>
    <property type="match status" value="1"/>
</dbReference>
<evidence type="ECO:0000256" key="3">
    <source>
        <dbReference type="ARBA" id="ARBA00022448"/>
    </source>
</evidence>
<dbReference type="RefSeq" id="WP_054209454.1">
    <property type="nucleotide sequence ID" value="NZ_LGSZ01000040.1"/>
</dbReference>
<comment type="caution">
    <text evidence="11">The sequence shown here is derived from an EMBL/GenBank/DDBJ whole genome shotgun (WGS) entry which is preliminary data.</text>
</comment>
<comment type="subcellular location">
    <subcellularLocation>
        <location evidence="1">Cell inner membrane</location>
        <topology evidence="1">Multi-pass membrane protein</topology>
    </subcellularLocation>
    <subcellularLocation>
        <location evidence="9">Cell membrane</location>
        <topology evidence="9">Multi-pass membrane protein</topology>
    </subcellularLocation>
</comment>
<dbReference type="GO" id="GO:0006865">
    <property type="term" value="P:amino acid transport"/>
    <property type="evidence" value="ECO:0007669"/>
    <property type="project" value="TreeGrafter"/>
</dbReference>
<evidence type="ECO:0000256" key="6">
    <source>
        <dbReference type="ARBA" id="ARBA00022692"/>
    </source>
</evidence>
<feature type="transmembrane region" description="Helical" evidence="9">
    <location>
        <begin position="98"/>
        <end position="120"/>
    </location>
</feature>
<dbReference type="AlphaFoldDB" id="A0A0N0MBA0"/>
<evidence type="ECO:0000259" key="10">
    <source>
        <dbReference type="PROSITE" id="PS50928"/>
    </source>
</evidence>
<keyword evidence="6 9" id="KW-0812">Transmembrane</keyword>
<evidence type="ECO:0000256" key="4">
    <source>
        <dbReference type="ARBA" id="ARBA00022475"/>
    </source>
</evidence>
<dbReference type="InterPro" id="IPR035906">
    <property type="entry name" value="MetI-like_sf"/>
</dbReference>
<evidence type="ECO:0000256" key="2">
    <source>
        <dbReference type="ARBA" id="ARBA00010072"/>
    </source>
</evidence>
<reference evidence="11 12" key="1">
    <citation type="submission" date="2015-07" db="EMBL/GenBank/DDBJ databases">
        <title>Whole genome sequencing of Bosea vaviloviae isolated from cave pool.</title>
        <authorList>
            <person name="Tan N.E.H."/>
            <person name="Lee Y.P."/>
            <person name="Gan H.M."/>
            <person name="Barton H."/>
            <person name="Savka M.A."/>
        </authorList>
    </citation>
    <scope>NUCLEOTIDE SEQUENCE [LARGE SCALE GENOMIC DNA]</scope>
    <source>
        <strain evidence="11 12">SD260</strain>
    </source>
</reference>
<dbReference type="Pfam" id="PF00528">
    <property type="entry name" value="BPD_transp_1"/>
    <property type="match status" value="1"/>
</dbReference>
<evidence type="ECO:0000256" key="9">
    <source>
        <dbReference type="RuleBase" id="RU363032"/>
    </source>
</evidence>
<dbReference type="PANTHER" id="PTHR30614">
    <property type="entry name" value="MEMBRANE COMPONENT OF AMINO ACID ABC TRANSPORTER"/>
    <property type="match status" value="1"/>
</dbReference>
<dbReference type="PROSITE" id="PS50928">
    <property type="entry name" value="ABC_TM1"/>
    <property type="match status" value="1"/>
</dbReference>
<dbReference type="SUPFAM" id="SSF161098">
    <property type="entry name" value="MetI-like"/>
    <property type="match status" value="1"/>
</dbReference>
<evidence type="ECO:0000256" key="7">
    <source>
        <dbReference type="ARBA" id="ARBA00022989"/>
    </source>
</evidence>
<comment type="similarity">
    <text evidence="2">Belongs to the binding-protein-dependent transport system permease family. HisMQ subfamily.</text>
</comment>
<dbReference type="EMBL" id="LGSZ01000040">
    <property type="protein sequence ID" value="KPH80639.1"/>
    <property type="molecule type" value="Genomic_DNA"/>
</dbReference>
<dbReference type="GO" id="GO:0022857">
    <property type="term" value="F:transmembrane transporter activity"/>
    <property type="evidence" value="ECO:0007669"/>
    <property type="project" value="InterPro"/>
</dbReference>
<dbReference type="Proteomes" id="UP000037822">
    <property type="component" value="Unassembled WGS sequence"/>
</dbReference>
<dbReference type="InterPro" id="IPR000515">
    <property type="entry name" value="MetI-like"/>
</dbReference>
<feature type="domain" description="ABC transmembrane type-1" evidence="10">
    <location>
        <begin position="27"/>
        <end position="224"/>
    </location>
</feature>
<keyword evidence="7 9" id="KW-1133">Transmembrane helix</keyword>
<keyword evidence="5" id="KW-0997">Cell inner membrane</keyword>
<sequence length="238" mass="26934">MNWCEYPGWLVGSEVFQNYGCRMAGGLWITLELVAISVVLGFALAVGLAVARLYGPGWAQAAIKGYTTFFRGTPLLCQLFLVYYGLGQFRLFWTDIGLWWFFREPFYCALLTFVINTAAYQAEILRGAIQSIPRGQFEGALSLGLHRWSTLRHVVMPQAMILALRPLGNELIVMIKSSAVVSLVTIYDLMGATKLAFSRSFDLTIYLYAALIYLILVEVVRRVWDALELRLTRHMALR</sequence>
<dbReference type="OrthoDB" id="9814550at2"/>
<evidence type="ECO:0000256" key="5">
    <source>
        <dbReference type="ARBA" id="ARBA00022519"/>
    </source>
</evidence>
<dbReference type="Gene3D" id="1.10.3720.10">
    <property type="entry name" value="MetI-like"/>
    <property type="match status" value="1"/>
</dbReference>
<evidence type="ECO:0000256" key="8">
    <source>
        <dbReference type="ARBA" id="ARBA00023136"/>
    </source>
</evidence>
<gene>
    <name evidence="11" type="ORF">AE618_12915</name>
</gene>
<feature type="transmembrane region" description="Helical" evidence="9">
    <location>
        <begin position="205"/>
        <end position="224"/>
    </location>
</feature>
<evidence type="ECO:0000256" key="1">
    <source>
        <dbReference type="ARBA" id="ARBA00004429"/>
    </source>
</evidence>
<evidence type="ECO:0000313" key="11">
    <source>
        <dbReference type="EMBL" id="KPH80639.1"/>
    </source>
</evidence>
<accession>A0A0N0MBA0</accession>
<feature type="transmembrane region" description="Helical" evidence="9">
    <location>
        <begin position="171"/>
        <end position="190"/>
    </location>
</feature>
<dbReference type="GO" id="GO:0043190">
    <property type="term" value="C:ATP-binding cassette (ABC) transporter complex"/>
    <property type="evidence" value="ECO:0007669"/>
    <property type="project" value="InterPro"/>
</dbReference>
<dbReference type="CDD" id="cd06261">
    <property type="entry name" value="TM_PBP2"/>
    <property type="match status" value="1"/>
</dbReference>
<dbReference type="PATRIC" id="fig|1526658.3.peg.4020"/>
<keyword evidence="4" id="KW-1003">Cell membrane</keyword>
<dbReference type="NCBIfam" id="TIGR01726">
    <property type="entry name" value="HEQRo_perm_3TM"/>
    <property type="match status" value="1"/>
</dbReference>
<evidence type="ECO:0000313" key="12">
    <source>
        <dbReference type="Proteomes" id="UP000037822"/>
    </source>
</evidence>
<keyword evidence="12" id="KW-1185">Reference proteome</keyword>
<feature type="transmembrane region" description="Helical" evidence="9">
    <location>
        <begin position="33"/>
        <end position="54"/>
    </location>
</feature>
<protein>
    <recommendedName>
        <fullName evidence="10">ABC transmembrane type-1 domain-containing protein</fullName>
    </recommendedName>
</protein>
<dbReference type="InterPro" id="IPR010065">
    <property type="entry name" value="AA_ABC_transptr_permease_3TM"/>
</dbReference>
<proteinExistence type="inferred from homology"/>
<feature type="transmembrane region" description="Helical" evidence="9">
    <location>
        <begin position="66"/>
        <end position="86"/>
    </location>
</feature>
<keyword evidence="3 9" id="KW-0813">Transport</keyword>
<organism evidence="11 12">
    <name type="scientific">Bosea vaviloviae</name>
    <dbReference type="NCBI Taxonomy" id="1526658"/>
    <lineage>
        <taxon>Bacteria</taxon>
        <taxon>Pseudomonadati</taxon>
        <taxon>Pseudomonadota</taxon>
        <taxon>Alphaproteobacteria</taxon>
        <taxon>Hyphomicrobiales</taxon>
        <taxon>Boseaceae</taxon>
        <taxon>Bosea</taxon>
    </lineage>
</organism>
<name>A0A0N0MBA0_9HYPH</name>
<keyword evidence="8 9" id="KW-0472">Membrane</keyword>